<gene>
    <name evidence="12" type="ORF">PBRASI_LOCUS1505</name>
</gene>
<evidence type="ECO:0000256" key="9">
    <source>
        <dbReference type="ARBA" id="ARBA00023136"/>
    </source>
</evidence>
<evidence type="ECO:0000256" key="8">
    <source>
        <dbReference type="ARBA" id="ARBA00023034"/>
    </source>
</evidence>
<sequence length="289" mass="31948">MRFIKNSKEFFIRLSPKQRWLLALGTLLAIALVVLFFVFEEPIMKALAPLAETVRSSRYGYFIMGGLIALSSFPPLPGYSALILVCGFIYGFPLGFVPAFAGAVIGAIGSFWLFRKALTGYVKRLLAKQGKFAALSLAVEEGGFKIIFLIRLSPFPYTYSNAFFASLHTVSFPTFLLATVLSLPKLLVHIFIGSRLGDLSSSSMDKTSRLINYLTIFIGGLLFIIATWYVYKKTNKIAKAAAKRRSRTINEGLGNDSEVFLQDEEVKIEMGVAGRANEDSESSGTEDER</sequence>
<dbReference type="OrthoDB" id="166803at2759"/>
<evidence type="ECO:0000313" key="12">
    <source>
        <dbReference type="EMBL" id="CAG8479584.1"/>
    </source>
</evidence>
<evidence type="ECO:0000256" key="1">
    <source>
        <dbReference type="ARBA" id="ARBA00002978"/>
    </source>
</evidence>
<organism evidence="12 13">
    <name type="scientific">Paraglomus brasilianum</name>
    <dbReference type="NCBI Taxonomy" id="144538"/>
    <lineage>
        <taxon>Eukaryota</taxon>
        <taxon>Fungi</taxon>
        <taxon>Fungi incertae sedis</taxon>
        <taxon>Mucoromycota</taxon>
        <taxon>Glomeromycotina</taxon>
        <taxon>Glomeromycetes</taxon>
        <taxon>Paraglomerales</taxon>
        <taxon>Paraglomeraceae</taxon>
        <taxon>Paraglomus</taxon>
    </lineage>
</organism>
<reference evidence="12" key="1">
    <citation type="submission" date="2021-06" db="EMBL/GenBank/DDBJ databases">
        <authorList>
            <person name="Kallberg Y."/>
            <person name="Tangrot J."/>
            <person name="Rosling A."/>
        </authorList>
    </citation>
    <scope>NUCLEOTIDE SEQUENCE</scope>
    <source>
        <strain evidence="12">BR232B</strain>
    </source>
</reference>
<feature type="transmembrane region" description="Helical" evidence="10">
    <location>
        <begin position="213"/>
        <end position="231"/>
    </location>
</feature>
<dbReference type="EMBL" id="CAJVPI010000098">
    <property type="protein sequence ID" value="CAG8479584.1"/>
    <property type="molecule type" value="Genomic_DNA"/>
</dbReference>
<keyword evidence="7 10" id="KW-1133">Transmembrane helix</keyword>
<feature type="transmembrane region" description="Helical" evidence="10">
    <location>
        <begin position="59"/>
        <end position="76"/>
    </location>
</feature>
<keyword evidence="9 10" id="KW-0472">Membrane</keyword>
<proteinExistence type="inferred from homology"/>
<name>A0A9N8Z7Y7_9GLOM</name>
<dbReference type="Proteomes" id="UP000789739">
    <property type="component" value="Unassembled WGS sequence"/>
</dbReference>
<dbReference type="InterPro" id="IPR051076">
    <property type="entry name" value="Golgi_membrane_TVP38/TMEM64"/>
</dbReference>
<evidence type="ECO:0000256" key="10">
    <source>
        <dbReference type="SAM" id="Phobius"/>
    </source>
</evidence>
<dbReference type="AlphaFoldDB" id="A0A9N8Z7Y7"/>
<dbReference type="GO" id="GO:0000139">
    <property type="term" value="C:Golgi membrane"/>
    <property type="evidence" value="ECO:0007669"/>
    <property type="project" value="UniProtKB-SubCell"/>
</dbReference>
<feature type="transmembrane region" description="Helical" evidence="10">
    <location>
        <begin position="170"/>
        <end position="192"/>
    </location>
</feature>
<keyword evidence="13" id="KW-1185">Reference proteome</keyword>
<feature type="transmembrane region" description="Helical" evidence="10">
    <location>
        <begin position="82"/>
        <end position="112"/>
    </location>
</feature>
<evidence type="ECO:0000256" key="6">
    <source>
        <dbReference type="ARBA" id="ARBA00022692"/>
    </source>
</evidence>
<evidence type="ECO:0000256" key="5">
    <source>
        <dbReference type="ARBA" id="ARBA00020673"/>
    </source>
</evidence>
<evidence type="ECO:0000259" key="11">
    <source>
        <dbReference type="Pfam" id="PF09335"/>
    </source>
</evidence>
<feature type="transmembrane region" description="Helical" evidence="10">
    <location>
        <begin position="20"/>
        <end position="39"/>
    </location>
</feature>
<evidence type="ECO:0000256" key="7">
    <source>
        <dbReference type="ARBA" id="ARBA00022989"/>
    </source>
</evidence>
<dbReference type="Pfam" id="PF09335">
    <property type="entry name" value="VTT_dom"/>
    <property type="match status" value="1"/>
</dbReference>
<evidence type="ECO:0000256" key="2">
    <source>
        <dbReference type="ARBA" id="ARBA00004653"/>
    </source>
</evidence>
<comment type="caution">
    <text evidence="12">The sequence shown here is derived from an EMBL/GenBank/DDBJ whole genome shotgun (WGS) entry which is preliminary data.</text>
</comment>
<evidence type="ECO:0000256" key="3">
    <source>
        <dbReference type="ARBA" id="ARBA00008640"/>
    </source>
</evidence>
<dbReference type="PANTHER" id="PTHR47549">
    <property type="entry name" value="GOLGI APPARATUS MEMBRANE PROTEIN TVP38-RELATED"/>
    <property type="match status" value="1"/>
</dbReference>
<comment type="subcellular location">
    <subcellularLocation>
        <location evidence="2">Golgi apparatus membrane</location>
        <topology evidence="2">Multi-pass membrane protein</topology>
    </subcellularLocation>
</comment>
<feature type="domain" description="VTT" evidence="11">
    <location>
        <begin position="79"/>
        <end position="194"/>
    </location>
</feature>
<dbReference type="InterPro" id="IPR032816">
    <property type="entry name" value="VTT_dom"/>
</dbReference>
<accession>A0A9N8Z7Y7</accession>
<evidence type="ECO:0000256" key="4">
    <source>
        <dbReference type="ARBA" id="ARBA00013533"/>
    </source>
</evidence>
<keyword evidence="8" id="KW-0333">Golgi apparatus</keyword>
<evidence type="ECO:0000313" key="13">
    <source>
        <dbReference type="Proteomes" id="UP000789739"/>
    </source>
</evidence>
<comment type="similarity">
    <text evidence="3">Belongs to the TVP38/TMEM64 family.</text>
</comment>
<keyword evidence="6 10" id="KW-0812">Transmembrane</keyword>
<comment type="function">
    <text evidence="1">Golgi membrane protein involved in vesicular trafficking and spindle migration.</text>
</comment>
<protein>
    <recommendedName>
        <fullName evidence="4">Golgi apparatus membrane protein TVP38</fullName>
    </recommendedName>
    <alternativeName>
        <fullName evidence="5">Golgi apparatus membrane protein tvp38</fullName>
    </alternativeName>
</protein>